<sequence length="805" mass="89675">MTGWTPPNRKRILCERTETSVDSGIGVTGEDEEIPTKMQKKYMGSPTSIYFNSENTSGLEGLSRTLLDKYKAVRKITELYPWQQEFLNNKELLNGENFLLTAQTGGGKTLIAEILMLREIFNRNCSAIFVLPLVALVQEKILAFKALADAFNVRIEEYAAHKGRIPPIKRQDHRSLFVCTIEKASLLINSLMEQKQLKTVGLLVLDEVHMIGESGRGANLECLIAKYAHAHPRGQIVAMSATIGNSDELAKFLKGYHYHNSSRPVELKQYIAADRQVIRVTEQAILEPERNLVTRDPADPDGVVELALEIIPKHSVLIFCNSRAACENLCTLLFSRMPKAMIEHRRDDRVRIVEELKAETDNQAAQGLKNALRVGIAYHHAGLMSCERQVVEAAFHSGAISIVCATSTLAAGVNMPARRVIIRSPKVGIQLMTKSQFLQMAGRAGRAGFDDVGECIVVANEARNSVLKIIIEDPIPSCQSQLAEQLEAFILDLVGLGFTNKENLVNIVKSTLLGVQNPESITESVEASLAALVESRFLLIPTEGEYGLSLYGRGKFHSGLSPKEIPEIVDHFKDHFGRGLAFKTRFSIISICVPFDVRVAIDWDVFREQYLKLETCDRRMFGEHNVVEAQILKRQRDGGSPTMAEMRLYTAMVVHRLCKYGMTSLYDNARVFKVAVGWIQQTYESMCHRAQALGRFSEHVSDMWPLRGLLPELVNYMRSAGNEEIAQLMSVDGITRTMAGILVKSKYNTVGAISRASIEELREVLNGKLRKNLAEKIIFSAKCVLRDAIDEKKEEIAALGGGLGI</sequence>
<dbReference type="FunFam" id="3.40.50.300:FF:000813">
    <property type="entry name" value="helicase POLQ-like isoform X1"/>
    <property type="match status" value="1"/>
</dbReference>
<dbReference type="GO" id="GO:0043138">
    <property type="term" value="F:3'-5' DNA helicase activity"/>
    <property type="evidence" value="ECO:0007669"/>
    <property type="project" value="UniProtKB-EC"/>
</dbReference>
<evidence type="ECO:0000256" key="7">
    <source>
        <dbReference type="ARBA" id="ARBA00023204"/>
    </source>
</evidence>
<dbReference type="GO" id="GO:0016787">
    <property type="term" value="F:hydrolase activity"/>
    <property type="evidence" value="ECO:0007669"/>
    <property type="project" value="UniProtKB-KW"/>
</dbReference>
<dbReference type="InterPro" id="IPR046931">
    <property type="entry name" value="HTH_61"/>
</dbReference>
<reference evidence="13" key="2">
    <citation type="submission" date="2020-10" db="UniProtKB">
        <authorList>
            <consortium name="WormBaseParasite"/>
        </authorList>
    </citation>
    <scope>IDENTIFICATION</scope>
</reference>
<dbReference type="InterPro" id="IPR050474">
    <property type="entry name" value="Hel308_SKI2-like"/>
</dbReference>
<dbReference type="InterPro" id="IPR027417">
    <property type="entry name" value="P-loop_NTPase"/>
</dbReference>
<dbReference type="PROSITE" id="PS51194">
    <property type="entry name" value="HELICASE_CTER"/>
    <property type="match status" value="1"/>
</dbReference>
<comment type="subcellular location">
    <subcellularLocation>
        <location evidence="1">Nucleus</location>
    </subcellularLocation>
</comment>
<evidence type="ECO:0000256" key="9">
    <source>
        <dbReference type="ARBA" id="ARBA00048988"/>
    </source>
</evidence>
<dbReference type="AlphaFoldDB" id="A0A7E4VJA7"/>
<protein>
    <submittedName>
        <fullName evidence="13">Helicase POLQ-like</fullName>
    </submittedName>
</protein>
<dbReference type="Pfam" id="PF00271">
    <property type="entry name" value="Helicase_C"/>
    <property type="match status" value="1"/>
</dbReference>
<keyword evidence="5" id="KW-0347">Helicase</keyword>
<dbReference type="PANTHER" id="PTHR47961:SF12">
    <property type="entry name" value="HELICASE POLQ-LIKE"/>
    <property type="match status" value="1"/>
</dbReference>
<evidence type="ECO:0000256" key="2">
    <source>
        <dbReference type="ARBA" id="ARBA00022741"/>
    </source>
</evidence>
<dbReference type="GO" id="GO:0003676">
    <property type="term" value="F:nucleic acid binding"/>
    <property type="evidence" value="ECO:0007669"/>
    <property type="project" value="InterPro"/>
</dbReference>
<dbReference type="GO" id="GO:0006281">
    <property type="term" value="P:DNA repair"/>
    <property type="evidence" value="ECO:0007669"/>
    <property type="project" value="UniProtKB-KW"/>
</dbReference>
<dbReference type="CDD" id="cd18795">
    <property type="entry name" value="SF2_C_Ski2"/>
    <property type="match status" value="1"/>
</dbReference>
<comment type="catalytic activity">
    <reaction evidence="9">
        <text>ATP + H2O = ADP + phosphate + H(+)</text>
        <dbReference type="Rhea" id="RHEA:13065"/>
        <dbReference type="ChEBI" id="CHEBI:15377"/>
        <dbReference type="ChEBI" id="CHEBI:15378"/>
        <dbReference type="ChEBI" id="CHEBI:30616"/>
        <dbReference type="ChEBI" id="CHEBI:43474"/>
        <dbReference type="ChEBI" id="CHEBI:456216"/>
        <dbReference type="EC" id="5.6.2.4"/>
    </reaction>
</comment>
<evidence type="ECO:0000256" key="3">
    <source>
        <dbReference type="ARBA" id="ARBA00022763"/>
    </source>
</evidence>
<keyword evidence="3" id="KW-0227">DNA damage</keyword>
<dbReference type="Gene3D" id="3.40.50.300">
    <property type="entry name" value="P-loop containing nucleotide triphosphate hydrolases"/>
    <property type="match status" value="2"/>
</dbReference>
<evidence type="ECO:0000259" key="11">
    <source>
        <dbReference type="PROSITE" id="PS51194"/>
    </source>
</evidence>
<proteinExistence type="predicted"/>
<dbReference type="GO" id="GO:0005634">
    <property type="term" value="C:nucleus"/>
    <property type="evidence" value="ECO:0007669"/>
    <property type="project" value="UniProtKB-SubCell"/>
</dbReference>
<dbReference type="SUPFAM" id="SSF158702">
    <property type="entry name" value="Sec63 N-terminal domain-like"/>
    <property type="match status" value="1"/>
</dbReference>
<dbReference type="PROSITE" id="PS51192">
    <property type="entry name" value="HELICASE_ATP_BIND_1"/>
    <property type="match status" value="1"/>
</dbReference>
<keyword evidence="2" id="KW-0547">Nucleotide-binding</keyword>
<keyword evidence="4" id="KW-0378">Hydrolase</keyword>
<dbReference type="InterPro" id="IPR014001">
    <property type="entry name" value="Helicase_ATP-bd"/>
</dbReference>
<dbReference type="SUPFAM" id="SSF52540">
    <property type="entry name" value="P-loop containing nucleoside triphosphate hydrolases"/>
    <property type="match status" value="1"/>
</dbReference>
<dbReference type="InterPro" id="IPR001650">
    <property type="entry name" value="Helicase_C-like"/>
</dbReference>
<evidence type="ECO:0000256" key="4">
    <source>
        <dbReference type="ARBA" id="ARBA00022801"/>
    </source>
</evidence>
<dbReference type="PANTHER" id="PTHR47961">
    <property type="entry name" value="DNA POLYMERASE THETA, PUTATIVE (AFU_ORTHOLOGUE AFUA_1G05260)-RELATED"/>
    <property type="match status" value="1"/>
</dbReference>
<evidence type="ECO:0000256" key="6">
    <source>
        <dbReference type="ARBA" id="ARBA00022840"/>
    </source>
</evidence>
<evidence type="ECO:0000313" key="13">
    <source>
        <dbReference type="WBParaSite" id="Pan_g21638.t1"/>
    </source>
</evidence>
<keyword evidence="12" id="KW-1185">Reference proteome</keyword>
<keyword evidence="8" id="KW-0539">Nucleus</keyword>
<dbReference type="InterPro" id="IPR011545">
    <property type="entry name" value="DEAD/DEAH_box_helicase_dom"/>
</dbReference>
<feature type="domain" description="Helicase C-terminal" evidence="11">
    <location>
        <begin position="302"/>
        <end position="490"/>
    </location>
</feature>
<name>A0A7E4VJA7_PANRE</name>
<dbReference type="WBParaSite" id="Pan_g21638.t1">
    <property type="protein sequence ID" value="Pan_g21638.t1"/>
    <property type="gene ID" value="Pan_g21638"/>
</dbReference>
<keyword evidence="6" id="KW-0067">ATP-binding</keyword>
<dbReference type="GO" id="GO:0005524">
    <property type="term" value="F:ATP binding"/>
    <property type="evidence" value="ECO:0007669"/>
    <property type="project" value="UniProtKB-KW"/>
</dbReference>
<reference evidence="12" key="1">
    <citation type="journal article" date="2013" name="Genetics">
        <title>The draft genome and transcriptome of Panagrellus redivivus are shaped by the harsh demands of a free-living lifestyle.</title>
        <authorList>
            <person name="Srinivasan J."/>
            <person name="Dillman A.R."/>
            <person name="Macchietto M.G."/>
            <person name="Heikkinen L."/>
            <person name="Lakso M."/>
            <person name="Fracchia K.M."/>
            <person name="Antoshechkin I."/>
            <person name="Mortazavi A."/>
            <person name="Wong G."/>
            <person name="Sternberg P.W."/>
        </authorList>
    </citation>
    <scope>NUCLEOTIDE SEQUENCE [LARGE SCALE GENOMIC DNA]</scope>
    <source>
        <strain evidence="12">MT8872</strain>
    </source>
</reference>
<evidence type="ECO:0000256" key="8">
    <source>
        <dbReference type="ARBA" id="ARBA00023242"/>
    </source>
</evidence>
<feature type="domain" description="Helicase ATP-binding" evidence="10">
    <location>
        <begin position="89"/>
        <end position="261"/>
    </location>
</feature>
<evidence type="ECO:0000256" key="1">
    <source>
        <dbReference type="ARBA" id="ARBA00004123"/>
    </source>
</evidence>
<dbReference type="SMART" id="SM00490">
    <property type="entry name" value="HELICc"/>
    <property type="match status" value="1"/>
</dbReference>
<evidence type="ECO:0000256" key="5">
    <source>
        <dbReference type="ARBA" id="ARBA00022806"/>
    </source>
</evidence>
<evidence type="ECO:0000313" key="12">
    <source>
        <dbReference type="Proteomes" id="UP000492821"/>
    </source>
</evidence>
<organism evidence="12 13">
    <name type="scientific">Panagrellus redivivus</name>
    <name type="common">Microworm</name>
    <dbReference type="NCBI Taxonomy" id="6233"/>
    <lineage>
        <taxon>Eukaryota</taxon>
        <taxon>Metazoa</taxon>
        <taxon>Ecdysozoa</taxon>
        <taxon>Nematoda</taxon>
        <taxon>Chromadorea</taxon>
        <taxon>Rhabditida</taxon>
        <taxon>Tylenchina</taxon>
        <taxon>Panagrolaimomorpha</taxon>
        <taxon>Panagrolaimoidea</taxon>
        <taxon>Panagrolaimidae</taxon>
        <taxon>Panagrellus</taxon>
    </lineage>
</organism>
<dbReference type="Gene3D" id="1.10.150.20">
    <property type="entry name" value="5' to 3' exonuclease, C-terminal subdomain"/>
    <property type="match status" value="1"/>
</dbReference>
<accession>A0A7E4VJA7</accession>
<dbReference type="Pfam" id="PF00270">
    <property type="entry name" value="DEAD"/>
    <property type="match status" value="1"/>
</dbReference>
<dbReference type="Pfam" id="PF20470">
    <property type="entry name" value="HTH_61"/>
    <property type="match status" value="1"/>
</dbReference>
<dbReference type="CDD" id="cd18026">
    <property type="entry name" value="DEXHc_POLQ-like"/>
    <property type="match status" value="1"/>
</dbReference>
<dbReference type="SMART" id="SM00487">
    <property type="entry name" value="DEXDc"/>
    <property type="match status" value="1"/>
</dbReference>
<dbReference type="Proteomes" id="UP000492821">
    <property type="component" value="Unassembled WGS sequence"/>
</dbReference>
<keyword evidence="7" id="KW-0234">DNA repair</keyword>
<evidence type="ECO:0000259" key="10">
    <source>
        <dbReference type="PROSITE" id="PS51192"/>
    </source>
</evidence>